<dbReference type="Gene3D" id="1.10.10.10">
    <property type="entry name" value="Winged helix-like DNA-binding domain superfamily/Winged helix DNA-binding domain"/>
    <property type="match status" value="1"/>
</dbReference>
<dbReference type="GO" id="GO:0003677">
    <property type="term" value="F:DNA binding"/>
    <property type="evidence" value="ECO:0007669"/>
    <property type="project" value="UniProtKB-KW"/>
</dbReference>
<name>D3FCJ6_CONWI</name>
<dbReference type="AlphaFoldDB" id="D3FCJ6"/>
<sequence>MPKPAVMGTRAATARETIAALADAQLEPRELIHEVAERVRRVVPYDRATWALTDPETLLETDEAVVEGVLLDCAVVLETIRHELAGDDVNLFDQLDRAGAAAASLSGATGGDLATSARHRALLAPQGLDDELRLLARSGDATWGTATLARATDAPAFTPEEVRFVASVAGHLGRGLRAALGRTPLVAPATGGAGMLIVDGDSRIEASTADAQQWLTRIPSPHDGEYLPTPLALVAEHAQAFARSARDLRPARLRLPIPGDGWLLVRGDVLNAADGGAARTALVLEPAGRAELVPLLHALYGLTERERNVTELLVTGLTTDAVAERLAISRHTLRDHVKAIFAKTGVASRPELTALFGTERAAS</sequence>
<dbReference type="SUPFAM" id="SSF46894">
    <property type="entry name" value="C-terminal effector domain of the bipartite response regulators"/>
    <property type="match status" value="1"/>
</dbReference>
<reference evidence="6" key="2">
    <citation type="submission" date="2010-01" db="EMBL/GenBank/DDBJ databases">
        <title>The complete genome of Conexibacter woesei DSM 14684.</title>
        <authorList>
            <consortium name="US DOE Joint Genome Institute (JGI-PGF)"/>
            <person name="Lucas S."/>
            <person name="Copeland A."/>
            <person name="Lapidus A."/>
            <person name="Glavina del Rio T."/>
            <person name="Dalin E."/>
            <person name="Tice H."/>
            <person name="Bruce D."/>
            <person name="Goodwin L."/>
            <person name="Pitluck S."/>
            <person name="Kyrpides N."/>
            <person name="Mavromatis K."/>
            <person name="Ivanova N."/>
            <person name="Mikhailova N."/>
            <person name="Chertkov O."/>
            <person name="Brettin T."/>
            <person name="Detter J.C."/>
            <person name="Han C."/>
            <person name="Larimer F."/>
            <person name="Land M."/>
            <person name="Hauser L."/>
            <person name="Markowitz V."/>
            <person name="Cheng J.-F."/>
            <person name="Hugenholtz P."/>
            <person name="Woyke T."/>
            <person name="Wu D."/>
            <person name="Pukall R."/>
            <person name="Steenblock K."/>
            <person name="Schneider S."/>
            <person name="Klenk H.-P."/>
            <person name="Eisen J.A."/>
        </authorList>
    </citation>
    <scope>NUCLEOTIDE SEQUENCE [LARGE SCALE GENOMIC DNA]</scope>
    <source>
        <strain evidence="6">DSM 14684 / CIP 108061 / JCM 11494 / NBRC 100937 / ID131577</strain>
    </source>
</reference>
<dbReference type="OrthoDB" id="9815744at2"/>
<dbReference type="PRINTS" id="PR00038">
    <property type="entry name" value="HTHLUXR"/>
</dbReference>
<dbReference type="PROSITE" id="PS50043">
    <property type="entry name" value="HTH_LUXR_2"/>
    <property type="match status" value="1"/>
</dbReference>
<proteinExistence type="predicted"/>
<dbReference type="EMBL" id="CP001854">
    <property type="protein sequence ID" value="ADB49469.1"/>
    <property type="molecule type" value="Genomic_DNA"/>
</dbReference>
<dbReference type="Gene3D" id="3.30.450.40">
    <property type="match status" value="1"/>
</dbReference>
<evidence type="ECO:0000313" key="6">
    <source>
        <dbReference type="Proteomes" id="UP000008229"/>
    </source>
</evidence>
<keyword evidence="2" id="KW-0238">DNA-binding</keyword>
<organism evidence="5 6">
    <name type="scientific">Conexibacter woesei (strain DSM 14684 / CCUG 47730 / CIP 108061 / JCM 11494 / NBRC 100937 / ID131577)</name>
    <dbReference type="NCBI Taxonomy" id="469383"/>
    <lineage>
        <taxon>Bacteria</taxon>
        <taxon>Bacillati</taxon>
        <taxon>Actinomycetota</taxon>
        <taxon>Thermoleophilia</taxon>
        <taxon>Solirubrobacterales</taxon>
        <taxon>Conexibacteraceae</taxon>
        <taxon>Conexibacter</taxon>
    </lineage>
</organism>
<dbReference type="KEGG" id="cwo:Cwoe_1037"/>
<keyword evidence="6" id="KW-1185">Reference proteome</keyword>
<evidence type="ECO:0000259" key="4">
    <source>
        <dbReference type="PROSITE" id="PS50043"/>
    </source>
</evidence>
<dbReference type="Pfam" id="PF00196">
    <property type="entry name" value="GerE"/>
    <property type="match status" value="1"/>
</dbReference>
<keyword evidence="3" id="KW-0804">Transcription</keyword>
<accession>D3FCJ6</accession>
<protein>
    <submittedName>
        <fullName evidence="5">Transcriptional regulator, LuxR family</fullName>
    </submittedName>
</protein>
<reference evidence="5 6" key="1">
    <citation type="journal article" date="2010" name="Stand. Genomic Sci.">
        <title>Complete genome sequence of Conexibacter woesei type strain (ID131577).</title>
        <authorList>
            <person name="Pukall R."/>
            <person name="Lapidus A."/>
            <person name="Glavina Del Rio T."/>
            <person name="Copeland A."/>
            <person name="Tice H."/>
            <person name="Cheng J.-F."/>
            <person name="Lucas S."/>
            <person name="Chen F."/>
            <person name="Nolan M."/>
            <person name="Bruce D."/>
            <person name="Goodwin L."/>
            <person name="Pitluck S."/>
            <person name="Mavromatis K."/>
            <person name="Ivanova N."/>
            <person name="Ovchinnikova G."/>
            <person name="Pati A."/>
            <person name="Chen A."/>
            <person name="Palaniappan K."/>
            <person name="Land M."/>
            <person name="Hauser L."/>
            <person name="Chang Y.-J."/>
            <person name="Jeffries C.D."/>
            <person name="Chain P."/>
            <person name="Meincke L."/>
            <person name="Sims D."/>
            <person name="Brettin T."/>
            <person name="Detter J.C."/>
            <person name="Rohde M."/>
            <person name="Goeker M."/>
            <person name="Bristow J."/>
            <person name="Eisen J.A."/>
            <person name="Markowitz V."/>
            <person name="Kyrpides N.C."/>
            <person name="Klenk H.-P."/>
            <person name="Hugenholtz P."/>
        </authorList>
    </citation>
    <scope>NUCLEOTIDE SEQUENCE [LARGE SCALE GENOMIC DNA]</scope>
    <source>
        <strain evidence="6">DSM 14684 / CIP 108061 / JCM 11494 / NBRC 100937 / ID131577</strain>
    </source>
</reference>
<dbReference type="PROSITE" id="PS00622">
    <property type="entry name" value="HTH_LUXR_1"/>
    <property type="match status" value="1"/>
</dbReference>
<dbReference type="SMART" id="SM00421">
    <property type="entry name" value="HTH_LUXR"/>
    <property type="match status" value="1"/>
</dbReference>
<dbReference type="PANTHER" id="PTHR44688:SF16">
    <property type="entry name" value="DNA-BINDING TRANSCRIPTIONAL ACTIVATOR DEVR_DOSR"/>
    <property type="match status" value="1"/>
</dbReference>
<dbReference type="InterPro" id="IPR000792">
    <property type="entry name" value="Tscrpt_reg_LuxR_C"/>
</dbReference>
<dbReference type="InterPro" id="IPR029016">
    <property type="entry name" value="GAF-like_dom_sf"/>
</dbReference>
<dbReference type="PANTHER" id="PTHR44688">
    <property type="entry name" value="DNA-BINDING TRANSCRIPTIONAL ACTIVATOR DEVR_DOSR"/>
    <property type="match status" value="1"/>
</dbReference>
<dbReference type="eggNOG" id="COG2771">
    <property type="taxonomic scope" value="Bacteria"/>
</dbReference>
<dbReference type="GO" id="GO:0006355">
    <property type="term" value="P:regulation of DNA-templated transcription"/>
    <property type="evidence" value="ECO:0007669"/>
    <property type="project" value="InterPro"/>
</dbReference>
<dbReference type="HOGENOM" id="CLU_061962_0_0_11"/>
<dbReference type="Proteomes" id="UP000008229">
    <property type="component" value="Chromosome"/>
</dbReference>
<evidence type="ECO:0000313" key="5">
    <source>
        <dbReference type="EMBL" id="ADB49469.1"/>
    </source>
</evidence>
<dbReference type="InterPro" id="IPR016032">
    <property type="entry name" value="Sig_transdc_resp-reg_C-effctor"/>
</dbReference>
<dbReference type="SUPFAM" id="SSF55781">
    <property type="entry name" value="GAF domain-like"/>
    <property type="match status" value="1"/>
</dbReference>
<keyword evidence="1" id="KW-0805">Transcription regulation</keyword>
<evidence type="ECO:0000256" key="3">
    <source>
        <dbReference type="ARBA" id="ARBA00023163"/>
    </source>
</evidence>
<dbReference type="CDD" id="cd06170">
    <property type="entry name" value="LuxR_C_like"/>
    <property type="match status" value="1"/>
</dbReference>
<evidence type="ECO:0000256" key="2">
    <source>
        <dbReference type="ARBA" id="ARBA00023125"/>
    </source>
</evidence>
<evidence type="ECO:0000256" key="1">
    <source>
        <dbReference type="ARBA" id="ARBA00023015"/>
    </source>
</evidence>
<feature type="domain" description="HTH luxR-type" evidence="4">
    <location>
        <begin position="295"/>
        <end position="360"/>
    </location>
</feature>
<gene>
    <name evidence="5" type="ordered locus">Cwoe_1037</name>
</gene>
<dbReference type="STRING" id="469383.Cwoe_1037"/>
<dbReference type="RefSeq" id="WP_012932521.1">
    <property type="nucleotide sequence ID" value="NC_013739.1"/>
</dbReference>
<dbReference type="InterPro" id="IPR036388">
    <property type="entry name" value="WH-like_DNA-bd_sf"/>
</dbReference>